<dbReference type="Proteomes" id="UP001597073">
    <property type="component" value="Unassembled WGS sequence"/>
</dbReference>
<keyword evidence="1" id="KW-0812">Transmembrane</keyword>
<organism evidence="2 3">
    <name type="scientific">Mucilaginibacter lutimaris</name>
    <dbReference type="NCBI Taxonomy" id="931629"/>
    <lineage>
        <taxon>Bacteria</taxon>
        <taxon>Pseudomonadati</taxon>
        <taxon>Bacteroidota</taxon>
        <taxon>Sphingobacteriia</taxon>
        <taxon>Sphingobacteriales</taxon>
        <taxon>Sphingobacteriaceae</taxon>
        <taxon>Mucilaginibacter</taxon>
    </lineage>
</organism>
<gene>
    <name evidence="2" type="ORF">ACFQZI_11160</name>
</gene>
<reference evidence="3" key="1">
    <citation type="journal article" date="2019" name="Int. J. Syst. Evol. Microbiol.">
        <title>The Global Catalogue of Microorganisms (GCM) 10K type strain sequencing project: providing services to taxonomists for standard genome sequencing and annotation.</title>
        <authorList>
            <consortium name="The Broad Institute Genomics Platform"/>
            <consortium name="The Broad Institute Genome Sequencing Center for Infectious Disease"/>
            <person name="Wu L."/>
            <person name="Ma J."/>
        </authorList>
    </citation>
    <scope>NUCLEOTIDE SEQUENCE [LARGE SCALE GENOMIC DNA]</scope>
    <source>
        <strain evidence="3">CCUG 60742</strain>
    </source>
</reference>
<sequence length="165" mass="18856">MNNLFENISWENYLFFTGTLGIATYALIGWKYYRKEITKIIGRLSGMQADSKDIPAALQYQAPESADKAIPDRPTFPEEIIWKPDNFSVEVRELAKRLLSCINEATGKPYDPSALIPRLKYILNDFPEVAASREREDINAFIVRECENTGTALLSDSEVDRWWSA</sequence>
<proteinExistence type="predicted"/>
<keyword evidence="1" id="KW-0472">Membrane</keyword>
<feature type="transmembrane region" description="Helical" evidence="1">
    <location>
        <begin position="12"/>
        <end position="33"/>
    </location>
</feature>
<keyword evidence="1" id="KW-1133">Transmembrane helix</keyword>
<keyword evidence="3" id="KW-1185">Reference proteome</keyword>
<protein>
    <submittedName>
        <fullName evidence="2">Uncharacterized protein</fullName>
    </submittedName>
</protein>
<comment type="caution">
    <text evidence="2">The sequence shown here is derived from an EMBL/GenBank/DDBJ whole genome shotgun (WGS) entry which is preliminary data.</text>
</comment>
<evidence type="ECO:0000256" key="1">
    <source>
        <dbReference type="SAM" id="Phobius"/>
    </source>
</evidence>
<dbReference type="EMBL" id="JBHTIA010000007">
    <property type="protein sequence ID" value="MFD0765412.1"/>
    <property type="molecule type" value="Genomic_DNA"/>
</dbReference>
<name>A0ABW2ZGY1_9SPHI</name>
<accession>A0ABW2ZGY1</accession>
<evidence type="ECO:0000313" key="3">
    <source>
        <dbReference type="Proteomes" id="UP001597073"/>
    </source>
</evidence>
<evidence type="ECO:0000313" key="2">
    <source>
        <dbReference type="EMBL" id="MFD0765412.1"/>
    </source>
</evidence>
<dbReference type="RefSeq" id="WP_377142527.1">
    <property type="nucleotide sequence ID" value="NZ_JBHTIA010000007.1"/>
</dbReference>